<dbReference type="Gene3D" id="3.30.450.180">
    <property type="match status" value="1"/>
</dbReference>
<dbReference type="PROSITE" id="PS50943">
    <property type="entry name" value="HTH_CROC1"/>
    <property type="match status" value="1"/>
</dbReference>
<evidence type="ECO:0000259" key="2">
    <source>
        <dbReference type="PROSITE" id="PS50943"/>
    </source>
</evidence>
<feature type="region of interest" description="Disordered" evidence="1">
    <location>
        <begin position="1"/>
        <end position="38"/>
    </location>
</feature>
<accession>A0A5Q0GYG3</accession>
<proteinExistence type="predicted"/>
<dbReference type="EMBL" id="CP034550">
    <property type="protein sequence ID" value="QFZ18412.1"/>
    <property type="molecule type" value="Genomic_DNA"/>
</dbReference>
<dbReference type="KEGG" id="ssyi:EKG83_13785"/>
<dbReference type="Proteomes" id="UP000325787">
    <property type="component" value="Chromosome"/>
</dbReference>
<dbReference type="InterPro" id="IPR001387">
    <property type="entry name" value="Cro/C1-type_HTH"/>
</dbReference>
<dbReference type="Pfam" id="PF17765">
    <property type="entry name" value="MLTR_LBD"/>
    <property type="match status" value="1"/>
</dbReference>
<dbReference type="InterPro" id="IPR010982">
    <property type="entry name" value="Lambda_DNA-bd_dom_sf"/>
</dbReference>
<dbReference type="PANTHER" id="PTHR35010">
    <property type="entry name" value="BLL4672 PROTEIN-RELATED"/>
    <property type="match status" value="1"/>
</dbReference>
<dbReference type="PANTHER" id="PTHR35010:SF2">
    <property type="entry name" value="BLL4672 PROTEIN"/>
    <property type="match status" value="1"/>
</dbReference>
<gene>
    <name evidence="3" type="ORF">EKG83_13785</name>
</gene>
<dbReference type="InterPro" id="IPR041413">
    <property type="entry name" value="MLTR_LBD"/>
</dbReference>
<evidence type="ECO:0000256" key="1">
    <source>
        <dbReference type="SAM" id="MobiDB-lite"/>
    </source>
</evidence>
<reference evidence="4" key="1">
    <citation type="journal article" date="2021" name="Curr. Microbiol.">
        <title>Complete genome of nocamycin-producing strain Saccharothrix syringae NRRL B-16468 reveals the biosynthetic potential for secondary metabolites.</title>
        <authorList>
            <person name="Mo X."/>
            <person name="Yang S."/>
        </authorList>
    </citation>
    <scope>NUCLEOTIDE SEQUENCE [LARGE SCALE GENOMIC DNA]</scope>
    <source>
        <strain evidence="4">ATCC 51364 / DSM 43886 / JCM 6844 / KCTC 9398 / NBRC 14523 / NRRL B-16468 / INA 2240</strain>
    </source>
</reference>
<evidence type="ECO:0000313" key="3">
    <source>
        <dbReference type="EMBL" id="QFZ18412.1"/>
    </source>
</evidence>
<dbReference type="SMART" id="SM00530">
    <property type="entry name" value="HTH_XRE"/>
    <property type="match status" value="1"/>
</dbReference>
<protein>
    <submittedName>
        <fullName evidence="3">XRE family transcriptional regulator</fullName>
    </submittedName>
</protein>
<dbReference type="SUPFAM" id="SSF47413">
    <property type="entry name" value="lambda repressor-like DNA-binding domains"/>
    <property type="match status" value="1"/>
</dbReference>
<dbReference type="Pfam" id="PF13560">
    <property type="entry name" value="HTH_31"/>
    <property type="match status" value="1"/>
</dbReference>
<dbReference type="OrthoDB" id="3608749at2"/>
<dbReference type="Gene3D" id="1.10.260.40">
    <property type="entry name" value="lambda repressor-like DNA-binding domains"/>
    <property type="match status" value="1"/>
</dbReference>
<sequence length="268" mass="30063">MAHVPNDDRTAFGEYLRRRRAAITPPERPGRARTPARRVPGLRRQEVAEIAGISVEYYTRLEQGRAPRPSREVIAALARALELSGAERDHVFRLAGEPPPGPRSPGAAIRPGLLRMLRDLDDSMPVTVHDGRLDLLALNAASADLLRPLATAGPYRRNIAYQVFTATALPDLLGDEGADQLTRVAAAELRTALGRYPDDHYLRSLHTELTATSATFRDRWERGEVAAWRSAVKRIRHPDRGWLNFGIEMLHDPERDHWVMLYTPRDPA</sequence>
<feature type="domain" description="HTH cro/C1-type" evidence="2">
    <location>
        <begin position="41"/>
        <end position="88"/>
    </location>
</feature>
<keyword evidence="4" id="KW-1185">Reference proteome</keyword>
<evidence type="ECO:0000313" key="4">
    <source>
        <dbReference type="Proteomes" id="UP000325787"/>
    </source>
</evidence>
<name>A0A5Q0GYG3_SACSY</name>
<organism evidence="3 4">
    <name type="scientific">Saccharothrix syringae</name>
    <name type="common">Nocardiopsis syringae</name>
    <dbReference type="NCBI Taxonomy" id="103733"/>
    <lineage>
        <taxon>Bacteria</taxon>
        <taxon>Bacillati</taxon>
        <taxon>Actinomycetota</taxon>
        <taxon>Actinomycetes</taxon>
        <taxon>Pseudonocardiales</taxon>
        <taxon>Pseudonocardiaceae</taxon>
        <taxon>Saccharothrix</taxon>
    </lineage>
</organism>
<dbReference type="AlphaFoldDB" id="A0A5Q0GYG3"/>
<feature type="compositionally biased region" description="Basic and acidic residues" evidence="1">
    <location>
        <begin position="1"/>
        <end position="11"/>
    </location>
</feature>
<dbReference type="GO" id="GO:0003677">
    <property type="term" value="F:DNA binding"/>
    <property type="evidence" value="ECO:0007669"/>
    <property type="project" value="InterPro"/>
</dbReference>
<dbReference type="CDD" id="cd00093">
    <property type="entry name" value="HTH_XRE"/>
    <property type="match status" value="1"/>
</dbReference>